<evidence type="ECO:0000256" key="9">
    <source>
        <dbReference type="ARBA" id="ARBA00045763"/>
    </source>
</evidence>
<dbReference type="InterPro" id="IPR000941">
    <property type="entry name" value="Enolase"/>
</dbReference>
<organism evidence="13 14">
    <name type="scientific">Novosphingobium clariflavum</name>
    <dbReference type="NCBI Taxonomy" id="2029884"/>
    <lineage>
        <taxon>Bacteria</taxon>
        <taxon>Pseudomonadati</taxon>
        <taxon>Pseudomonadota</taxon>
        <taxon>Alphaproteobacteria</taxon>
        <taxon>Sphingomonadales</taxon>
        <taxon>Sphingomonadaceae</taxon>
        <taxon>Novosphingobium</taxon>
    </lineage>
</organism>
<dbReference type="PANTHER" id="PTHR11902:SF1">
    <property type="entry name" value="ENOLASE"/>
    <property type="match status" value="1"/>
</dbReference>
<feature type="domain" description="Enolase N-terminal" evidence="12">
    <location>
        <begin position="4"/>
        <end position="134"/>
    </location>
</feature>
<dbReference type="InterPro" id="IPR029017">
    <property type="entry name" value="Enolase-like_N"/>
</dbReference>
<dbReference type="SUPFAM" id="SSF54826">
    <property type="entry name" value="Enolase N-terminal domain-like"/>
    <property type="match status" value="1"/>
</dbReference>
<feature type="domain" description="Enolase C-terminal TIM barrel" evidence="11">
    <location>
        <begin position="139"/>
        <end position="425"/>
    </location>
</feature>
<feature type="active site" description="Proton acceptor" evidence="10">
    <location>
        <position position="337"/>
    </location>
</feature>
<keyword evidence="14" id="KW-1185">Reference proteome</keyword>
<dbReference type="Proteomes" id="UP001589858">
    <property type="component" value="Unassembled WGS sequence"/>
</dbReference>
<evidence type="ECO:0000256" key="4">
    <source>
        <dbReference type="ARBA" id="ARBA00017068"/>
    </source>
</evidence>
<dbReference type="InterPro" id="IPR036849">
    <property type="entry name" value="Enolase-like_C_sf"/>
</dbReference>
<comment type="function">
    <text evidence="9 10">Catalyzes the reversible conversion of 2-phosphoglycerate (2-PG) into phosphoenolpyruvate (PEP). It is essential for the degradation of carbohydrates via glycolysis.</text>
</comment>
<dbReference type="GO" id="GO:0004634">
    <property type="term" value="F:phosphopyruvate hydratase activity"/>
    <property type="evidence" value="ECO:0007669"/>
    <property type="project" value="UniProtKB-EC"/>
</dbReference>
<feature type="binding site" evidence="10">
    <location>
        <position position="285"/>
    </location>
    <ligand>
        <name>Mg(2+)</name>
        <dbReference type="ChEBI" id="CHEBI:18420"/>
    </ligand>
</feature>
<dbReference type="HAMAP" id="MF_00318">
    <property type="entry name" value="Enolase"/>
    <property type="match status" value="1"/>
</dbReference>
<evidence type="ECO:0000313" key="14">
    <source>
        <dbReference type="Proteomes" id="UP001589858"/>
    </source>
</evidence>
<dbReference type="SFLD" id="SFLDS00001">
    <property type="entry name" value="Enolase"/>
    <property type="match status" value="1"/>
</dbReference>
<evidence type="ECO:0000313" key="13">
    <source>
        <dbReference type="EMBL" id="MFC0685924.1"/>
    </source>
</evidence>
<dbReference type="InterPro" id="IPR020811">
    <property type="entry name" value="Enolase_N"/>
</dbReference>
<evidence type="ECO:0000256" key="5">
    <source>
        <dbReference type="ARBA" id="ARBA00022525"/>
    </source>
</evidence>
<dbReference type="Pfam" id="PF03952">
    <property type="entry name" value="Enolase_N"/>
    <property type="match status" value="1"/>
</dbReference>
<dbReference type="InterPro" id="IPR020809">
    <property type="entry name" value="Enolase_CS"/>
</dbReference>
<dbReference type="SMART" id="SM01193">
    <property type="entry name" value="Enolase_N"/>
    <property type="match status" value="1"/>
</dbReference>
<dbReference type="Gene3D" id="3.20.20.120">
    <property type="entry name" value="Enolase-like C-terminal domain"/>
    <property type="match status" value="1"/>
</dbReference>
<comment type="catalytic activity">
    <reaction evidence="10">
        <text>(2R)-2-phosphoglycerate = phosphoenolpyruvate + H2O</text>
        <dbReference type="Rhea" id="RHEA:10164"/>
        <dbReference type="ChEBI" id="CHEBI:15377"/>
        <dbReference type="ChEBI" id="CHEBI:58289"/>
        <dbReference type="ChEBI" id="CHEBI:58702"/>
        <dbReference type="EC" id="4.2.1.11"/>
    </reaction>
</comment>
<keyword evidence="10" id="KW-0963">Cytoplasm</keyword>
<dbReference type="PROSITE" id="PS00164">
    <property type="entry name" value="ENOLASE"/>
    <property type="match status" value="1"/>
</dbReference>
<gene>
    <name evidence="10 13" type="primary">eno</name>
    <name evidence="13" type="ORF">ACFFF8_15130</name>
</gene>
<dbReference type="InterPro" id="IPR020810">
    <property type="entry name" value="Enolase_C"/>
</dbReference>
<evidence type="ECO:0000256" key="8">
    <source>
        <dbReference type="ARBA" id="ARBA00023239"/>
    </source>
</evidence>
<comment type="pathway">
    <text evidence="1 10">Carbohydrate degradation; glycolysis; pyruvate from D-glyceraldehyde 3-phosphate: step 4/5.</text>
</comment>
<dbReference type="CDD" id="cd03313">
    <property type="entry name" value="enolase"/>
    <property type="match status" value="1"/>
</dbReference>
<dbReference type="Gene3D" id="3.30.390.10">
    <property type="entry name" value="Enolase-like, N-terminal domain"/>
    <property type="match status" value="1"/>
</dbReference>
<dbReference type="NCBIfam" id="TIGR01060">
    <property type="entry name" value="eno"/>
    <property type="match status" value="1"/>
</dbReference>
<dbReference type="SMART" id="SM01192">
    <property type="entry name" value="Enolase_C"/>
    <property type="match status" value="1"/>
</dbReference>
<keyword evidence="6 10" id="KW-0460">Magnesium</keyword>
<feature type="binding site" evidence="10">
    <location>
        <position position="163"/>
    </location>
    <ligand>
        <name>(2R)-2-phosphoglycerate</name>
        <dbReference type="ChEBI" id="CHEBI:58289"/>
    </ligand>
</feature>
<feature type="binding site" evidence="10">
    <location>
        <position position="312"/>
    </location>
    <ligand>
        <name>Mg(2+)</name>
        <dbReference type="ChEBI" id="CHEBI:18420"/>
    </ligand>
</feature>
<name>A0ABV6S9K5_9SPHN</name>
<keyword evidence="8 10" id="KW-0456">Lyase</keyword>
<keyword evidence="7 10" id="KW-0324">Glycolysis</keyword>
<evidence type="ECO:0000256" key="6">
    <source>
        <dbReference type="ARBA" id="ARBA00022842"/>
    </source>
</evidence>
<dbReference type="SFLD" id="SFLDF00002">
    <property type="entry name" value="enolase"/>
    <property type="match status" value="1"/>
</dbReference>
<feature type="active site" description="Proton donor" evidence="10">
    <location>
        <position position="205"/>
    </location>
</feature>
<dbReference type="PANTHER" id="PTHR11902">
    <property type="entry name" value="ENOLASE"/>
    <property type="match status" value="1"/>
</dbReference>
<comment type="similarity">
    <text evidence="2 10">Belongs to the enolase family.</text>
</comment>
<dbReference type="Pfam" id="PF00113">
    <property type="entry name" value="Enolase_C"/>
    <property type="match status" value="1"/>
</dbReference>
<keyword evidence="10" id="KW-0479">Metal-binding</keyword>
<evidence type="ECO:0000256" key="10">
    <source>
        <dbReference type="HAMAP-Rule" id="MF_00318"/>
    </source>
</evidence>
<dbReference type="PIRSF" id="PIRSF001400">
    <property type="entry name" value="Enolase"/>
    <property type="match status" value="1"/>
</dbReference>
<dbReference type="PRINTS" id="PR00148">
    <property type="entry name" value="ENOLASE"/>
</dbReference>
<evidence type="ECO:0000256" key="1">
    <source>
        <dbReference type="ARBA" id="ARBA00005031"/>
    </source>
</evidence>
<feature type="binding site" evidence="10">
    <location>
        <position position="337"/>
    </location>
    <ligand>
        <name>(2R)-2-phosphoglycerate</name>
        <dbReference type="ChEBI" id="CHEBI:58289"/>
    </ligand>
</feature>
<evidence type="ECO:0000256" key="2">
    <source>
        <dbReference type="ARBA" id="ARBA00009604"/>
    </source>
</evidence>
<evidence type="ECO:0000259" key="12">
    <source>
        <dbReference type="SMART" id="SM01193"/>
    </source>
</evidence>
<sequence length="428" mass="45336">MTAIIDIHGREILDSRGNPTVEVDVLLEDGSFGRAAVPSGASTGAHEAVELRDGDKSRYLGKGVLKAVDSVNTEIAEELVGMDAEDQRDLDLAMIELDGTENKGRLGANAILGVSLAAAKAAANARGLPLYSYVGGVSAHVLPVPMMNIINGGEHADNPIDFQEFMIMPVGADSIAEAVRWGAEIFHTLKKGLHEKGLATAVGDEGGFAPNIASTRAALDFVLASIEKAGFKPGVDVQLALDCAATEFFKNGKYEISGEGLSLSPIQFADYLVDLCDAYPIISVEDGMAEDDFEGWTALTEKLGHKVQLVGDDLFVTNPKRLTMGIEKGMANSLLVKVNQIGTLTETLEAVTIANRAGYTAVMSHRSGETEDATIADLAVATNCGQIKTGSLARSDRLAKYNQLIRIEEELGRAARFAGASAFARLAR</sequence>
<dbReference type="SUPFAM" id="SSF51604">
    <property type="entry name" value="Enolase C-terminal domain-like"/>
    <property type="match status" value="1"/>
</dbReference>
<feature type="binding site" evidence="10">
    <location>
        <position position="388"/>
    </location>
    <ligand>
        <name>(2R)-2-phosphoglycerate</name>
        <dbReference type="ChEBI" id="CHEBI:58289"/>
    </ligand>
</feature>
<evidence type="ECO:0000259" key="11">
    <source>
        <dbReference type="SMART" id="SM01192"/>
    </source>
</evidence>
<dbReference type="EMBL" id="JBHLTM010000061">
    <property type="protein sequence ID" value="MFC0685924.1"/>
    <property type="molecule type" value="Genomic_DNA"/>
</dbReference>
<protein>
    <recommendedName>
        <fullName evidence="4 10">Enolase</fullName>
        <ecNumber evidence="3 10">4.2.1.11</ecNumber>
    </recommendedName>
    <alternativeName>
        <fullName evidence="10">2-phospho-D-glycerate hydro-lyase</fullName>
    </alternativeName>
    <alternativeName>
        <fullName evidence="10">2-phosphoglycerate dehydratase</fullName>
    </alternativeName>
</protein>
<reference evidence="13 14" key="1">
    <citation type="submission" date="2024-09" db="EMBL/GenBank/DDBJ databases">
        <authorList>
            <person name="Sun Q."/>
            <person name="Mori K."/>
        </authorList>
    </citation>
    <scope>NUCLEOTIDE SEQUENCE [LARGE SCALE GENOMIC DNA]</scope>
    <source>
        <strain evidence="13 14">CICC 11035S</strain>
    </source>
</reference>
<dbReference type="EC" id="4.2.1.11" evidence="3 10"/>
<feature type="binding site" evidence="10">
    <location>
        <position position="242"/>
    </location>
    <ligand>
        <name>Mg(2+)</name>
        <dbReference type="ChEBI" id="CHEBI:18420"/>
    </ligand>
</feature>
<keyword evidence="5 10" id="KW-0964">Secreted</keyword>
<dbReference type="RefSeq" id="WP_267218675.1">
    <property type="nucleotide sequence ID" value="NZ_JAPCWC010000002.1"/>
</dbReference>
<feature type="binding site" evidence="10">
    <location>
        <position position="367"/>
    </location>
    <ligand>
        <name>(2R)-2-phosphoglycerate</name>
        <dbReference type="ChEBI" id="CHEBI:58289"/>
    </ligand>
</feature>
<proteinExistence type="inferred from homology"/>
<evidence type="ECO:0000256" key="3">
    <source>
        <dbReference type="ARBA" id="ARBA00012058"/>
    </source>
</evidence>
<evidence type="ECO:0000256" key="7">
    <source>
        <dbReference type="ARBA" id="ARBA00023152"/>
    </source>
</evidence>
<comment type="cofactor">
    <cofactor evidence="10">
        <name>Mg(2+)</name>
        <dbReference type="ChEBI" id="CHEBI:18420"/>
    </cofactor>
    <text evidence="10">Binds a second Mg(2+) ion via substrate during catalysis.</text>
</comment>
<comment type="caution">
    <text evidence="13">The sequence shown here is derived from an EMBL/GenBank/DDBJ whole genome shotgun (WGS) entry which is preliminary data.</text>
</comment>
<dbReference type="SFLD" id="SFLDG00178">
    <property type="entry name" value="enolase"/>
    <property type="match status" value="1"/>
</dbReference>
<accession>A0ABV6S9K5</accession>
<comment type="subcellular location">
    <subcellularLocation>
        <location evidence="10">Cytoplasm</location>
    </subcellularLocation>
    <subcellularLocation>
        <location evidence="10">Secreted</location>
    </subcellularLocation>
    <subcellularLocation>
        <location evidence="10">Cell surface</location>
    </subcellularLocation>
    <text evidence="10">Fractions of enolase are present in both the cytoplasm and on the cell surface.</text>
</comment>
<feature type="binding site" evidence="10">
    <location>
        <position position="366"/>
    </location>
    <ligand>
        <name>(2R)-2-phosphoglycerate</name>
        <dbReference type="ChEBI" id="CHEBI:58289"/>
    </ligand>
</feature>